<dbReference type="Proteomes" id="UP000523007">
    <property type="component" value="Unassembled WGS sequence"/>
</dbReference>
<evidence type="ECO:0000256" key="1">
    <source>
        <dbReference type="SAM" id="MobiDB-lite"/>
    </source>
</evidence>
<dbReference type="EMBL" id="JACHJT010000002">
    <property type="protein sequence ID" value="MBB4935144.1"/>
    <property type="molecule type" value="Genomic_DNA"/>
</dbReference>
<sequence>MAWIAPPRASGRGLGAGGKRAILPNQLDAMGKQSGPSAQEPGLDRSRGPRVYHGLSRRSGLVLPEGTFVGYPVARRVRAILAASPRHDRR</sequence>
<keyword evidence="3" id="KW-1185">Reference proteome</keyword>
<protein>
    <submittedName>
        <fullName evidence="2">Uncharacterized protein</fullName>
    </submittedName>
</protein>
<name>A0A7W7W6P5_9ACTN</name>
<comment type="caution">
    <text evidence="2">The sequence shown here is derived from an EMBL/GenBank/DDBJ whole genome shotgun (WGS) entry which is preliminary data.</text>
</comment>
<evidence type="ECO:0000313" key="2">
    <source>
        <dbReference type="EMBL" id="MBB4935144.1"/>
    </source>
</evidence>
<dbReference type="AlphaFoldDB" id="A0A7W7W6P5"/>
<proteinExistence type="predicted"/>
<gene>
    <name evidence="2" type="ORF">F4561_006038</name>
</gene>
<organism evidence="2 3">
    <name type="scientific">Lipingzhangella halophila</name>
    <dbReference type="NCBI Taxonomy" id="1783352"/>
    <lineage>
        <taxon>Bacteria</taxon>
        <taxon>Bacillati</taxon>
        <taxon>Actinomycetota</taxon>
        <taxon>Actinomycetes</taxon>
        <taxon>Streptosporangiales</taxon>
        <taxon>Nocardiopsidaceae</taxon>
        <taxon>Lipingzhangella</taxon>
    </lineage>
</organism>
<reference evidence="2 3" key="1">
    <citation type="submission" date="2020-08" db="EMBL/GenBank/DDBJ databases">
        <title>Sequencing the genomes of 1000 actinobacteria strains.</title>
        <authorList>
            <person name="Klenk H.-P."/>
        </authorList>
    </citation>
    <scope>NUCLEOTIDE SEQUENCE [LARGE SCALE GENOMIC DNA]</scope>
    <source>
        <strain evidence="2 3">DSM 102030</strain>
    </source>
</reference>
<feature type="region of interest" description="Disordered" evidence="1">
    <location>
        <begin position="29"/>
        <end position="51"/>
    </location>
</feature>
<accession>A0A7W7W6P5</accession>
<evidence type="ECO:0000313" key="3">
    <source>
        <dbReference type="Proteomes" id="UP000523007"/>
    </source>
</evidence>